<evidence type="ECO:0000256" key="1">
    <source>
        <dbReference type="ARBA" id="ARBA00022714"/>
    </source>
</evidence>
<accession>A0A1Y2GC87</accession>
<dbReference type="AlphaFoldDB" id="A0A1Y2GC87"/>
<keyword evidence="9" id="KW-1185">Reference proteome</keyword>
<organism evidence="8 9">
    <name type="scientific">Lobosporangium transversale</name>
    <dbReference type="NCBI Taxonomy" id="64571"/>
    <lineage>
        <taxon>Eukaryota</taxon>
        <taxon>Fungi</taxon>
        <taxon>Fungi incertae sedis</taxon>
        <taxon>Mucoromycota</taxon>
        <taxon>Mortierellomycotina</taxon>
        <taxon>Mortierellomycetes</taxon>
        <taxon>Mortierellales</taxon>
        <taxon>Mortierellaceae</taxon>
        <taxon>Lobosporangium</taxon>
    </lineage>
</organism>
<dbReference type="GeneID" id="33568713"/>
<comment type="caution">
    <text evidence="8">The sequence shown here is derived from an EMBL/GenBank/DDBJ whole genome shotgun (WGS) entry which is preliminary data.</text>
</comment>
<evidence type="ECO:0000259" key="7">
    <source>
        <dbReference type="SMART" id="SM00704"/>
    </source>
</evidence>
<dbReference type="InterPro" id="IPR052950">
    <property type="entry name" value="CISD"/>
</dbReference>
<evidence type="ECO:0000256" key="3">
    <source>
        <dbReference type="ARBA" id="ARBA00023004"/>
    </source>
</evidence>
<dbReference type="Proteomes" id="UP000193648">
    <property type="component" value="Unassembled WGS sequence"/>
</dbReference>
<evidence type="ECO:0000313" key="8">
    <source>
        <dbReference type="EMBL" id="ORZ05546.1"/>
    </source>
</evidence>
<dbReference type="Gene3D" id="3.40.5.90">
    <property type="entry name" value="CDGSH iron-sulfur domain, mitoNEET-type"/>
    <property type="match status" value="1"/>
</dbReference>
<evidence type="ECO:0000256" key="5">
    <source>
        <dbReference type="ARBA" id="ARBA00034078"/>
    </source>
</evidence>
<comment type="cofactor">
    <cofactor evidence="5">
        <name>[2Fe-2S] cluster</name>
        <dbReference type="ChEBI" id="CHEBI:190135"/>
    </cofactor>
</comment>
<dbReference type="GO" id="GO:0051537">
    <property type="term" value="F:2 iron, 2 sulfur cluster binding"/>
    <property type="evidence" value="ECO:0007669"/>
    <property type="project" value="UniProtKB-KW"/>
</dbReference>
<dbReference type="PANTHER" id="PTHR46491">
    <property type="entry name" value="CDGSH IRON SULFUR DOMAIN PROTEIN HOMOLOG"/>
    <property type="match status" value="1"/>
</dbReference>
<dbReference type="InterPro" id="IPR042216">
    <property type="entry name" value="MitoNEET_CISD"/>
</dbReference>
<feature type="domain" description="Iron-binding zinc finger CDGSH type" evidence="7">
    <location>
        <begin position="59"/>
        <end position="97"/>
    </location>
</feature>
<keyword evidence="1" id="KW-0001">2Fe-2S</keyword>
<keyword evidence="3" id="KW-0408">Iron</keyword>
<evidence type="ECO:0000256" key="6">
    <source>
        <dbReference type="SAM" id="MobiDB-lite"/>
    </source>
</evidence>
<evidence type="ECO:0000313" key="9">
    <source>
        <dbReference type="Proteomes" id="UP000193648"/>
    </source>
</evidence>
<dbReference type="InterPro" id="IPR018967">
    <property type="entry name" value="FeS-contain_CDGSH-typ"/>
</dbReference>
<dbReference type="GO" id="GO:0005739">
    <property type="term" value="C:mitochondrion"/>
    <property type="evidence" value="ECO:0007669"/>
    <property type="project" value="TreeGrafter"/>
</dbReference>
<evidence type="ECO:0000256" key="2">
    <source>
        <dbReference type="ARBA" id="ARBA00022723"/>
    </source>
</evidence>
<dbReference type="EMBL" id="MCFF01000050">
    <property type="protein sequence ID" value="ORZ05546.1"/>
    <property type="molecule type" value="Genomic_DNA"/>
</dbReference>
<protein>
    <recommendedName>
        <fullName evidence="7">Iron-binding zinc finger CDGSH type domain-containing protein</fullName>
    </recommendedName>
</protein>
<feature type="region of interest" description="Disordered" evidence="6">
    <location>
        <begin position="169"/>
        <end position="254"/>
    </location>
</feature>
<dbReference type="GO" id="GO:0046872">
    <property type="term" value="F:metal ion binding"/>
    <property type="evidence" value="ECO:0007669"/>
    <property type="project" value="UniProtKB-KW"/>
</dbReference>
<name>A0A1Y2GC87_9FUNG</name>
<keyword evidence="2" id="KW-0479">Metal-binding</keyword>
<dbReference type="InParanoid" id="A0A1Y2GC87"/>
<dbReference type="STRING" id="64571.A0A1Y2GC87"/>
<feature type="domain" description="Iron-binding zinc finger CDGSH type" evidence="7">
    <location>
        <begin position="102"/>
        <end position="137"/>
    </location>
</feature>
<dbReference type="OrthoDB" id="15717at2759"/>
<evidence type="ECO:0000256" key="4">
    <source>
        <dbReference type="ARBA" id="ARBA00023014"/>
    </source>
</evidence>
<dbReference type="RefSeq" id="XP_021877120.1">
    <property type="nucleotide sequence ID" value="XM_022026870.1"/>
</dbReference>
<keyword evidence="4" id="KW-0411">Iron-sulfur</keyword>
<sequence length="254" mass="28852">MDIEDLGHLARKPKVTNFRRTHNFTPLILLTSFSSYFLSRVLIVNPSLYIYPLVLEQYNPCTIRNLKPGSIKEWCTCGLTKKGPWCDGKSHKGTTFKPLRWRVPDGPNAQTMYSICDCRYTTRPPFCDGIHYDLPLRYLKKIKECPKQPHDPAVTKLCEECGWAGPRESWPELPSTDSDSDSENSNLSDDEAKTRRIAANTPKVQLQAPEHSEEMMFTKVGCNGSCQTQQTQQQQSEDPEISTITDGVKHVQLS</sequence>
<proteinExistence type="predicted"/>
<dbReference type="PANTHER" id="PTHR46491:SF3">
    <property type="entry name" value="CDGSH IRON-SULFUR DOMAIN-CONTAINING PROTEIN 3, MITOCHONDRIAL"/>
    <property type="match status" value="1"/>
</dbReference>
<reference evidence="8 9" key="1">
    <citation type="submission" date="2016-07" db="EMBL/GenBank/DDBJ databases">
        <title>Pervasive Adenine N6-methylation of Active Genes in Fungi.</title>
        <authorList>
            <consortium name="DOE Joint Genome Institute"/>
            <person name="Mondo S.J."/>
            <person name="Dannebaum R.O."/>
            <person name="Kuo R.C."/>
            <person name="Labutti K."/>
            <person name="Haridas S."/>
            <person name="Kuo A."/>
            <person name="Salamov A."/>
            <person name="Ahrendt S.R."/>
            <person name="Lipzen A."/>
            <person name="Sullivan W."/>
            <person name="Andreopoulos W.B."/>
            <person name="Clum A."/>
            <person name="Lindquist E."/>
            <person name="Daum C."/>
            <person name="Ramamoorthy G.K."/>
            <person name="Gryganskyi A."/>
            <person name="Culley D."/>
            <person name="Magnuson J.K."/>
            <person name="James T.Y."/>
            <person name="O'Malley M.A."/>
            <person name="Stajich J.E."/>
            <person name="Spatafora J.W."/>
            <person name="Visel A."/>
            <person name="Grigoriev I.V."/>
        </authorList>
    </citation>
    <scope>NUCLEOTIDE SEQUENCE [LARGE SCALE GENOMIC DNA]</scope>
    <source>
        <strain evidence="8 9">NRRL 3116</strain>
    </source>
</reference>
<gene>
    <name evidence="8" type="ORF">BCR41DRAFT_374441</name>
</gene>
<dbReference type="SMART" id="SM00704">
    <property type="entry name" value="ZnF_CDGSH"/>
    <property type="match status" value="2"/>
</dbReference>